<dbReference type="Proteomes" id="UP001151760">
    <property type="component" value="Unassembled WGS sequence"/>
</dbReference>
<accession>A0ABQ5DLW3</accession>
<reference evidence="1" key="2">
    <citation type="submission" date="2022-01" db="EMBL/GenBank/DDBJ databases">
        <authorList>
            <person name="Yamashiro T."/>
            <person name="Shiraishi A."/>
            <person name="Satake H."/>
            <person name="Nakayama K."/>
        </authorList>
    </citation>
    <scope>NUCLEOTIDE SEQUENCE</scope>
</reference>
<sequence>MLTTTFNALKNESKEKEAKNIDKEIALKKKIKELDNIVYKMGQSAQTVHMLTKPQVFYDNNLKQALGFQNPFYLKKAQQIRPMLYDGTIIAKETNVISITDSEETLMLEEESRSKMLLKQSDPMVLEKKVNIKPINYVVLNQLSEAFGKRFVPQTELSAEQAFWLKSSPSSEEPSISSTPVKTNVPKELSKVSLVNTSLKQLKYHLADF</sequence>
<organism evidence="1 2">
    <name type="scientific">Tanacetum coccineum</name>
    <dbReference type="NCBI Taxonomy" id="301880"/>
    <lineage>
        <taxon>Eukaryota</taxon>
        <taxon>Viridiplantae</taxon>
        <taxon>Streptophyta</taxon>
        <taxon>Embryophyta</taxon>
        <taxon>Tracheophyta</taxon>
        <taxon>Spermatophyta</taxon>
        <taxon>Magnoliopsida</taxon>
        <taxon>eudicotyledons</taxon>
        <taxon>Gunneridae</taxon>
        <taxon>Pentapetalae</taxon>
        <taxon>asterids</taxon>
        <taxon>campanulids</taxon>
        <taxon>Asterales</taxon>
        <taxon>Asteraceae</taxon>
        <taxon>Asteroideae</taxon>
        <taxon>Anthemideae</taxon>
        <taxon>Anthemidinae</taxon>
        <taxon>Tanacetum</taxon>
    </lineage>
</organism>
<reference evidence="1" key="1">
    <citation type="journal article" date="2022" name="Int. J. Mol. Sci.">
        <title>Draft Genome of Tanacetum Coccineum: Genomic Comparison of Closely Related Tanacetum-Family Plants.</title>
        <authorList>
            <person name="Yamashiro T."/>
            <person name="Shiraishi A."/>
            <person name="Nakayama K."/>
            <person name="Satake H."/>
        </authorList>
    </citation>
    <scope>NUCLEOTIDE SEQUENCE</scope>
</reference>
<gene>
    <name evidence="1" type="ORF">Tco_0940055</name>
</gene>
<evidence type="ECO:0000313" key="1">
    <source>
        <dbReference type="EMBL" id="GJT40190.1"/>
    </source>
</evidence>
<keyword evidence="2" id="KW-1185">Reference proteome</keyword>
<evidence type="ECO:0000313" key="2">
    <source>
        <dbReference type="Proteomes" id="UP001151760"/>
    </source>
</evidence>
<proteinExistence type="predicted"/>
<name>A0ABQ5DLW3_9ASTR</name>
<dbReference type="EMBL" id="BQNB010015451">
    <property type="protein sequence ID" value="GJT40190.1"/>
    <property type="molecule type" value="Genomic_DNA"/>
</dbReference>
<protein>
    <submittedName>
        <fullName evidence="1">Uncharacterized protein</fullName>
    </submittedName>
</protein>
<comment type="caution">
    <text evidence="1">The sequence shown here is derived from an EMBL/GenBank/DDBJ whole genome shotgun (WGS) entry which is preliminary data.</text>
</comment>